<reference evidence="4" key="1">
    <citation type="submission" date="2014-03" db="EMBL/GenBank/DDBJ databases">
        <authorList>
            <person name="Genoscope - CEA"/>
        </authorList>
    </citation>
    <scope>NUCLEOTIDE SEQUENCE [LARGE SCALE GENOMIC DNA]</scope>
    <source>
        <strain evidence="4">CF27</strain>
    </source>
</reference>
<reference evidence="5 6" key="3">
    <citation type="submission" date="2017-03" db="EMBL/GenBank/DDBJ databases">
        <authorList>
            <person name="Regsiter A."/>
            <person name="William W."/>
        </authorList>
    </citation>
    <scope>NUCLEOTIDE SEQUENCE [LARGE SCALE GENOMIC DNA]</scope>
    <source>
        <strain evidence="5">PRJEB5721</strain>
    </source>
</reference>
<keyword evidence="2 4" id="KW-0560">Oxidoreductase</keyword>
<feature type="domain" description="Flavodoxin-like fold" evidence="3">
    <location>
        <begin position="1"/>
        <end position="208"/>
    </location>
</feature>
<dbReference type="InterPro" id="IPR029039">
    <property type="entry name" value="Flavoprotein-like_sf"/>
</dbReference>
<dbReference type="SUPFAM" id="SSF52218">
    <property type="entry name" value="Flavoproteins"/>
    <property type="match status" value="1"/>
</dbReference>
<organism evidence="4">
    <name type="scientific">Acidithiobacillus ferrivorans</name>
    <dbReference type="NCBI Taxonomy" id="160808"/>
    <lineage>
        <taxon>Bacteria</taxon>
        <taxon>Pseudomonadati</taxon>
        <taxon>Pseudomonadota</taxon>
        <taxon>Acidithiobacillia</taxon>
        <taxon>Acidithiobacillales</taxon>
        <taxon>Acidithiobacillaceae</taxon>
        <taxon>Acidithiobacillus</taxon>
    </lineage>
</organism>
<dbReference type="InterPro" id="IPR051545">
    <property type="entry name" value="NAD(P)H_dehydrogenase_qn"/>
</dbReference>
<sequence length="222" mass="25469">MKIFIVYWHPEPQSFNGSMFRAACKVLIDAGHEVRTSDLHEMRFDPVSSRKNFTTVKDQDYFKQQIEEMHATETKGFSAGLEAEMEKLEWCDLMVWQFPLWWFGLPAVLKGWVDRVFAMGRIYGYGHIYETGVFRGKQALLSLTTGGQEEAYRHGGFNGDISGVLRPIQRGMLEFVGFGVLAPQIVYAPVRMTDDERAQHLAAYTERLLHITQESPFDVGTY</sequence>
<dbReference type="EC" id="1.10.5.1" evidence="5"/>
<dbReference type="InterPro" id="IPR003680">
    <property type="entry name" value="Flavodoxin_fold"/>
</dbReference>
<keyword evidence="6" id="KW-1185">Reference proteome</keyword>
<evidence type="ECO:0000259" key="3">
    <source>
        <dbReference type="Pfam" id="PF02525"/>
    </source>
</evidence>
<dbReference type="Pfam" id="PF02525">
    <property type="entry name" value="Flavodoxin_2"/>
    <property type="match status" value="1"/>
</dbReference>
<gene>
    <name evidence="4" type="primary">NQO</name>
    <name evidence="5" type="synonym">Nqo</name>
    <name evidence="5" type="ORF">AFERRI_20995</name>
    <name evidence="4" type="ORF">AFERRI_560062</name>
</gene>
<dbReference type="GO" id="GO:0005829">
    <property type="term" value="C:cytosol"/>
    <property type="evidence" value="ECO:0007669"/>
    <property type="project" value="TreeGrafter"/>
</dbReference>
<evidence type="ECO:0000313" key="4">
    <source>
        <dbReference type="EMBL" id="CDQ11513.1"/>
    </source>
</evidence>
<accession>A0A060UXU8</accession>
<proteinExistence type="inferred from homology"/>
<dbReference type="Proteomes" id="UP000193925">
    <property type="component" value="Chromosome AFERRI"/>
</dbReference>
<dbReference type="GO" id="GO:0003955">
    <property type="term" value="F:NAD(P)H dehydrogenase (quinone) activity"/>
    <property type="evidence" value="ECO:0007669"/>
    <property type="project" value="TreeGrafter"/>
</dbReference>
<dbReference type="RefSeq" id="WP_035194595.1">
    <property type="nucleotide sequence ID" value="NZ_CCCS020000052.1"/>
</dbReference>
<comment type="similarity">
    <text evidence="1">Belongs to the NAD(P)H dehydrogenase (quinone) family.</text>
</comment>
<reference evidence="4" key="2">
    <citation type="submission" date="2014-07" db="EMBL/GenBank/DDBJ databases">
        <title>Initial genome analysis of the psychrotolerant acidophile Acidithiobacillus ferrivorans CF27: insights into iron and sulfur oxidation pathways and into biofilm formation.</title>
        <authorList>
            <person name="Talla E."/>
            <person name="Hedrich S."/>
            <person name="Mangenot S."/>
            <person name="Ji B."/>
            <person name="Johnson D.B."/>
            <person name="Barbe V."/>
            <person name="Bonnefoy V."/>
        </authorList>
    </citation>
    <scope>NUCLEOTIDE SEQUENCE [LARGE SCALE GENOMIC DNA]</scope>
    <source>
        <strain evidence="4">CF27</strain>
    </source>
</reference>
<dbReference type="EC" id="1.10.99.2" evidence="4"/>
<dbReference type="AlphaFoldDB" id="A0A060UXU8"/>
<dbReference type="PANTHER" id="PTHR10204:SF34">
    <property type="entry name" value="NAD(P)H DEHYDROGENASE [QUINONE] 1 ISOFORM 1"/>
    <property type="match status" value="1"/>
</dbReference>
<evidence type="ECO:0000256" key="2">
    <source>
        <dbReference type="ARBA" id="ARBA00023002"/>
    </source>
</evidence>
<dbReference type="GO" id="GO:0001512">
    <property type="term" value="F:dihydronicotinamide riboside quinone reductase activity"/>
    <property type="evidence" value="ECO:0007669"/>
    <property type="project" value="UniProtKB-EC"/>
</dbReference>
<evidence type="ECO:0000256" key="1">
    <source>
        <dbReference type="ARBA" id="ARBA00006252"/>
    </source>
</evidence>
<dbReference type="EMBL" id="LT841305">
    <property type="protein sequence ID" value="SMH66206.1"/>
    <property type="molecule type" value="Genomic_DNA"/>
</dbReference>
<dbReference type="EMBL" id="CCCS020000052">
    <property type="protein sequence ID" value="CDQ11513.1"/>
    <property type="molecule type" value="Genomic_DNA"/>
</dbReference>
<dbReference type="PANTHER" id="PTHR10204">
    <property type="entry name" value="NAD P H OXIDOREDUCTASE-RELATED"/>
    <property type="match status" value="1"/>
</dbReference>
<name>A0A060UXU8_9PROT</name>
<protein>
    <submittedName>
        <fullName evidence="4 5">Ribosyldihydronicotinamide dehydrogenase (Quinone)</fullName>
        <ecNumber evidence="4">1.10.99.2</ecNumber>
        <ecNumber evidence="5">1.10.5.1</ecNumber>
    </submittedName>
</protein>
<dbReference type="Gene3D" id="3.40.50.360">
    <property type="match status" value="1"/>
</dbReference>
<evidence type="ECO:0000313" key="6">
    <source>
        <dbReference type="Proteomes" id="UP000193925"/>
    </source>
</evidence>
<evidence type="ECO:0000313" key="5">
    <source>
        <dbReference type="EMBL" id="SMH66206.1"/>
    </source>
</evidence>